<gene>
    <name evidence="1" type="ORF">D3P05_22615</name>
</gene>
<dbReference type="AlphaFoldDB" id="A0A418ZSR7"/>
<evidence type="ECO:0000313" key="2">
    <source>
        <dbReference type="Proteomes" id="UP000283587"/>
    </source>
</evidence>
<organism evidence="1 2">
    <name type="scientific">Paracoccus siganidrum</name>
    <dbReference type="NCBI Taxonomy" id="1276757"/>
    <lineage>
        <taxon>Bacteria</taxon>
        <taxon>Pseudomonadati</taxon>
        <taxon>Pseudomonadota</taxon>
        <taxon>Alphaproteobacteria</taxon>
        <taxon>Rhodobacterales</taxon>
        <taxon>Paracoccaceae</taxon>
        <taxon>Paracoccus</taxon>
    </lineage>
</organism>
<dbReference type="Proteomes" id="UP000283587">
    <property type="component" value="Unassembled WGS sequence"/>
</dbReference>
<dbReference type="EMBL" id="QZEW01000167">
    <property type="protein sequence ID" value="RJL00934.1"/>
    <property type="molecule type" value="Genomic_DNA"/>
</dbReference>
<proteinExistence type="predicted"/>
<reference evidence="2" key="1">
    <citation type="submission" date="2018-09" db="EMBL/GenBank/DDBJ databases">
        <title>Paracoccus onubensis nov. sp. a moderate halophilic bacterium isolated from Gruta de las Maravillas (Aracena, Spain).</title>
        <authorList>
            <person name="Jurado V."/>
            <person name="Gutierrez-Patricio S."/>
            <person name="Gonzalez-Pimentel J.L."/>
            <person name="Miller A.Z."/>
            <person name="Laiz L."/>
            <person name="Saiz-Jimenez C."/>
        </authorList>
    </citation>
    <scope>NUCLEOTIDE SEQUENCE [LARGE SCALE GENOMIC DNA]</scope>
    <source>
        <strain evidence="2">DSM 26381</strain>
    </source>
</reference>
<protein>
    <submittedName>
        <fullName evidence="1">Uncharacterized protein</fullName>
    </submittedName>
</protein>
<keyword evidence="2" id="KW-1185">Reference proteome</keyword>
<dbReference type="RefSeq" id="WP_122449214.1">
    <property type="nucleotide sequence ID" value="NZ_QZEW01000167.1"/>
</dbReference>
<dbReference type="OrthoDB" id="7873249at2"/>
<evidence type="ECO:0000313" key="1">
    <source>
        <dbReference type="EMBL" id="RJL00934.1"/>
    </source>
</evidence>
<accession>A0A418ZSR7</accession>
<sequence>MPAGFTVGDIKGVAPADGVVCYELTMPRGQNISVEVASGRNIATSGPGWDARADRIFIGDLPGRMELRVFQLMRSVQPEPFAVRIRFEAPGNG</sequence>
<comment type="caution">
    <text evidence="1">The sequence shown here is derived from an EMBL/GenBank/DDBJ whole genome shotgun (WGS) entry which is preliminary data.</text>
</comment>
<name>A0A418ZSR7_9RHOB</name>